<evidence type="ECO:0000256" key="2">
    <source>
        <dbReference type="SAM" id="MobiDB-lite"/>
    </source>
</evidence>
<keyword evidence="1" id="KW-0175">Coiled coil</keyword>
<feature type="region of interest" description="Disordered" evidence="2">
    <location>
        <begin position="1"/>
        <end position="48"/>
    </location>
</feature>
<reference evidence="3 4" key="1">
    <citation type="journal article" date="2004" name="Science">
        <title>Illuminating the evolutionary history of chlamydiae.</title>
        <authorList>
            <person name="Horn M."/>
            <person name="Collingro A."/>
            <person name="Schmitz-Esser S."/>
            <person name="Beier C.L."/>
            <person name="Purkhold U."/>
            <person name="Fartmann B."/>
            <person name="Brandt P."/>
            <person name="Nyakatura G.J."/>
            <person name="Droege M."/>
            <person name="Frishman D."/>
            <person name="Rattei T."/>
            <person name="Mewes H."/>
            <person name="Wagner M."/>
        </authorList>
    </citation>
    <scope>NUCLEOTIDE SEQUENCE [LARGE SCALE GENOMIC DNA]</scope>
    <source>
        <strain evidence="3 4">UWE25</strain>
    </source>
</reference>
<dbReference type="EMBL" id="BX908798">
    <property type="protein sequence ID" value="CAF24191.1"/>
    <property type="molecule type" value="Genomic_DNA"/>
</dbReference>
<dbReference type="HOGENOM" id="CLU_014241_0_0_0"/>
<evidence type="ECO:0000313" key="4">
    <source>
        <dbReference type="Proteomes" id="UP000000529"/>
    </source>
</evidence>
<protein>
    <submittedName>
        <fullName evidence="3">Uncharacterized protein</fullName>
    </submittedName>
</protein>
<dbReference type="Proteomes" id="UP000000529">
    <property type="component" value="Chromosome"/>
</dbReference>
<name>Q6MB58_PARUW</name>
<feature type="coiled-coil region" evidence="1">
    <location>
        <begin position="486"/>
        <end position="523"/>
    </location>
</feature>
<dbReference type="AlphaFoldDB" id="Q6MB58"/>
<evidence type="ECO:0000313" key="3">
    <source>
        <dbReference type="EMBL" id="CAF24191.1"/>
    </source>
</evidence>
<proteinExistence type="predicted"/>
<feature type="compositionally biased region" description="Polar residues" evidence="2">
    <location>
        <begin position="12"/>
        <end position="32"/>
    </location>
</feature>
<dbReference type="KEGG" id="pcu:PC_RS07045"/>
<organism evidence="3 4">
    <name type="scientific">Protochlamydia amoebophila (strain UWE25)</name>
    <dbReference type="NCBI Taxonomy" id="264201"/>
    <lineage>
        <taxon>Bacteria</taxon>
        <taxon>Pseudomonadati</taxon>
        <taxon>Chlamydiota</taxon>
        <taxon>Chlamydiia</taxon>
        <taxon>Parachlamydiales</taxon>
        <taxon>Parachlamydiaceae</taxon>
        <taxon>Candidatus Protochlamydia</taxon>
    </lineage>
</organism>
<dbReference type="STRING" id="264201.pc1467"/>
<feature type="coiled-coil region" evidence="1">
    <location>
        <begin position="145"/>
        <end position="179"/>
    </location>
</feature>
<dbReference type="RefSeq" id="WP_011176014.1">
    <property type="nucleotide sequence ID" value="NC_005861.2"/>
</dbReference>
<evidence type="ECO:0000256" key="1">
    <source>
        <dbReference type="SAM" id="Coils"/>
    </source>
</evidence>
<dbReference type="eggNOG" id="COG1196">
    <property type="taxonomic scope" value="Bacteria"/>
</dbReference>
<sequence length="700" mass="80522">MYIPTDDYKPSLTESTSSQPSEVHTSSQQVKSPTEETIGKIASKSLPATEEETKTISFSEKSTKFSKGRFLCSYNRRDLKTSILQTNDLQKKIYIKLNEKIEKKFITKTKKLWIQLCSQSKLESLVKLTLSCENKTVDILNDKTLSKISRDYQEVQTELDEKKMELKGLNERLTNIKKRPYAVKIKELGLLKELDSPIKTIDAFLLRFEQFLEKYQEIDVKKLTTEEIEFLKTEHSEFEKGYNNLKRIIPGTIQKLSKHVKSIKGALPKNIETILKGINTALQGKKVENLDDSIKQFKTIKTSFEEASAAYLGKLNQVQQEFDETCPPYMKIFQEIEEGNLERYPDFIQEIKEILINASRDPVAYKDALETLADKVIPSIQSQVLGIINELRERLNRKKDVEIITIDDCVALKTYIEEYLKPLLALTEPMANGTAPVFEEQFKNLFNLLPNSGKETTAQEIVSKLNSFSFSEGSLGVYRSFINKNVVEIEKELKQETKIKKEIEDLTNLLKELKGKKADILESFFNELMEKEKNNISELLTGGVEQVQKFVDIFLGHYLVHSQERFPKLLESHRDFAVRVFDMFELVKDHLSEEQLGEIKLVLNDFLTHHITNQTGEIEKSLGTSLHQSQKSSEKVTKPAKPLYRKVQGAHEFEDDFSIKCQHVCKQVEALLPLVIWERICCFASSRAFSPFPWNSFLGC</sequence>
<accession>Q6MB58</accession>
<keyword evidence="4" id="KW-1185">Reference proteome</keyword>
<gene>
    <name evidence="3" type="ORF">PC_RS07045</name>
</gene>